<accession>A0A803LGR1</accession>
<dbReference type="EnsemblPlants" id="AUR62013158-RA">
    <property type="protein sequence ID" value="AUR62013158-RA:cds"/>
    <property type="gene ID" value="AUR62013158"/>
</dbReference>
<keyword evidence="5" id="KW-1185">Reference proteome</keyword>
<sequence length="136" mass="15805">MGIITGAGVQGVMLLGGGFFRLPDDLPDVFWRYPLYYISFHKYAFQGLFKNEFIGLEFPSSEKRHSHTMISGVKILKNTWQVEDSYSKWIDLAILLGMVVLYRLLFLIIVKTSEKIRPLIRALMRRSQKQVVQVDY</sequence>
<evidence type="ECO:0008006" key="6">
    <source>
        <dbReference type="Google" id="ProtNLM"/>
    </source>
</evidence>
<evidence type="ECO:0000256" key="1">
    <source>
        <dbReference type="ARBA" id="ARBA00005814"/>
    </source>
</evidence>
<organism evidence="4 5">
    <name type="scientific">Chenopodium quinoa</name>
    <name type="common">Quinoa</name>
    <dbReference type="NCBI Taxonomy" id="63459"/>
    <lineage>
        <taxon>Eukaryota</taxon>
        <taxon>Viridiplantae</taxon>
        <taxon>Streptophyta</taxon>
        <taxon>Embryophyta</taxon>
        <taxon>Tracheophyta</taxon>
        <taxon>Spermatophyta</taxon>
        <taxon>Magnoliopsida</taxon>
        <taxon>eudicotyledons</taxon>
        <taxon>Gunneridae</taxon>
        <taxon>Pentapetalae</taxon>
        <taxon>Caryophyllales</taxon>
        <taxon>Chenopodiaceae</taxon>
        <taxon>Chenopodioideae</taxon>
        <taxon>Atripliceae</taxon>
        <taxon>Chenopodium</taxon>
    </lineage>
</organism>
<dbReference type="Gramene" id="AUR62013158-RA">
    <property type="protein sequence ID" value="AUR62013158-RA:cds"/>
    <property type="gene ID" value="AUR62013158"/>
</dbReference>
<keyword evidence="3" id="KW-0812">Transmembrane</keyword>
<evidence type="ECO:0000313" key="4">
    <source>
        <dbReference type="EnsemblPlants" id="AUR62013158-RA:cds"/>
    </source>
</evidence>
<dbReference type="OMA" id="SRNDEVC"/>
<dbReference type="PANTHER" id="PTHR48042">
    <property type="entry name" value="ABC TRANSPORTER G FAMILY MEMBER 11"/>
    <property type="match status" value="1"/>
</dbReference>
<keyword evidence="2" id="KW-0813">Transport</keyword>
<reference evidence="4" key="1">
    <citation type="journal article" date="2017" name="Nature">
        <title>The genome of Chenopodium quinoa.</title>
        <authorList>
            <person name="Jarvis D.E."/>
            <person name="Ho Y.S."/>
            <person name="Lightfoot D.J."/>
            <person name="Schmoeckel S.M."/>
            <person name="Li B."/>
            <person name="Borm T.J.A."/>
            <person name="Ohyanagi H."/>
            <person name="Mineta K."/>
            <person name="Michell C.T."/>
            <person name="Saber N."/>
            <person name="Kharbatia N.M."/>
            <person name="Rupper R.R."/>
            <person name="Sharp A.R."/>
            <person name="Dally N."/>
            <person name="Boughton B.A."/>
            <person name="Woo Y.H."/>
            <person name="Gao G."/>
            <person name="Schijlen E.G.W.M."/>
            <person name="Guo X."/>
            <person name="Momin A.A."/>
            <person name="Negrao S."/>
            <person name="Al-Babili S."/>
            <person name="Gehring C."/>
            <person name="Roessner U."/>
            <person name="Jung C."/>
            <person name="Murphy K."/>
            <person name="Arold S.T."/>
            <person name="Gojobori T."/>
            <person name="van der Linden C.G."/>
            <person name="van Loo E.N."/>
            <person name="Jellen E.N."/>
            <person name="Maughan P.J."/>
            <person name="Tester M."/>
        </authorList>
    </citation>
    <scope>NUCLEOTIDE SEQUENCE [LARGE SCALE GENOMIC DNA]</scope>
    <source>
        <strain evidence="4">cv. PI 614886</strain>
    </source>
</reference>
<name>A0A803LGR1_CHEQI</name>
<keyword evidence="3" id="KW-0472">Membrane</keyword>
<evidence type="ECO:0000256" key="3">
    <source>
        <dbReference type="SAM" id="Phobius"/>
    </source>
</evidence>
<keyword evidence="3" id="KW-1133">Transmembrane helix</keyword>
<comment type="similarity">
    <text evidence="1">Belongs to the ABC transporter superfamily. ABCG family. Eye pigment precursor importer (TC 3.A.1.204) subfamily.</text>
</comment>
<dbReference type="AlphaFoldDB" id="A0A803LGR1"/>
<protein>
    <recommendedName>
        <fullName evidence="6">ABC-2 type transporter domain-containing protein</fullName>
    </recommendedName>
</protein>
<feature type="transmembrane region" description="Helical" evidence="3">
    <location>
        <begin position="89"/>
        <end position="110"/>
    </location>
</feature>
<proteinExistence type="inferred from homology"/>
<reference evidence="4" key="2">
    <citation type="submission" date="2021-03" db="UniProtKB">
        <authorList>
            <consortium name="EnsemblPlants"/>
        </authorList>
    </citation>
    <scope>IDENTIFICATION</scope>
</reference>
<dbReference type="PANTHER" id="PTHR48042:SF1">
    <property type="entry name" value="ABC TRANSPORTER G FAMILY MEMBER 11-LIKE"/>
    <property type="match status" value="1"/>
</dbReference>
<dbReference type="InterPro" id="IPR052215">
    <property type="entry name" value="Plant_ABCG"/>
</dbReference>
<evidence type="ECO:0000313" key="5">
    <source>
        <dbReference type="Proteomes" id="UP000596660"/>
    </source>
</evidence>
<evidence type="ECO:0000256" key="2">
    <source>
        <dbReference type="ARBA" id="ARBA00022448"/>
    </source>
</evidence>
<dbReference type="Proteomes" id="UP000596660">
    <property type="component" value="Unplaced"/>
</dbReference>